<evidence type="ECO:0000256" key="2">
    <source>
        <dbReference type="ARBA" id="ARBA00023274"/>
    </source>
</evidence>
<dbReference type="GO" id="GO:0006412">
    <property type="term" value="P:translation"/>
    <property type="evidence" value="ECO:0007669"/>
    <property type="project" value="UniProtKB-UniRule"/>
</dbReference>
<dbReference type="GO" id="GO:0019843">
    <property type="term" value="F:rRNA binding"/>
    <property type="evidence" value="ECO:0007669"/>
    <property type="project" value="UniProtKB-UniRule"/>
</dbReference>
<comment type="function">
    <text evidence="3">Forms an intersubunit bridge (bridge B4) with the 23S rRNA of the 50S subunit in the ribosome.</text>
</comment>
<evidence type="ECO:0000256" key="5">
    <source>
        <dbReference type="RuleBase" id="RU004524"/>
    </source>
</evidence>
<evidence type="ECO:0000256" key="1">
    <source>
        <dbReference type="ARBA" id="ARBA00022980"/>
    </source>
</evidence>
<dbReference type="AlphaFoldDB" id="C7LKG3"/>
<keyword evidence="1 3" id="KW-0689">Ribosomal protein</keyword>
<evidence type="ECO:0000313" key="6">
    <source>
        <dbReference type="EMBL" id="ACU52925.1"/>
    </source>
</evidence>
<dbReference type="KEGG" id="sms:SMDSEM_226"/>
<dbReference type="Gene3D" id="1.10.287.10">
    <property type="entry name" value="S15/NS1, RNA-binding"/>
    <property type="match status" value="1"/>
</dbReference>
<dbReference type="STRING" id="595499.SMDSEM_226"/>
<dbReference type="GO" id="GO:0003735">
    <property type="term" value="F:structural constituent of ribosome"/>
    <property type="evidence" value="ECO:0007669"/>
    <property type="project" value="InterPro"/>
</dbReference>
<gene>
    <name evidence="3 6" type="primary">rpsO</name>
    <name evidence="6" type="ordered locus">SMDSEM_226</name>
</gene>
<accession>C7LKG3</accession>
<dbReference type="HOGENOM" id="CLU_148518_0_1_10"/>
<dbReference type="Pfam" id="PF00312">
    <property type="entry name" value="Ribosomal_S15"/>
    <property type="match status" value="1"/>
</dbReference>
<evidence type="ECO:0000256" key="3">
    <source>
        <dbReference type="HAMAP-Rule" id="MF_01343"/>
    </source>
</evidence>
<name>C7LKG3_KARMS</name>
<dbReference type="InterPro" id="IPR000589">
    <property type="entry name" value="Ribosomal_uS15"/>
</dbReference>
<dbReference type="HAMAP" id="MF_01343_B">
    <property type="entry name" value="Ribosomal_uS15_B"/>
    <property type="match status" value="1"/>
</dbReference>
<dbReference type="EMBL" id="CP001605">
    <property type="protein sequence ID" value="ACU52925.1"/>
    <property type="molecule type" value="Genomic_DNA"/>
</dbReference>
<dbReference type="PROSITE" id="PS00362">
    <property type="entry name" value="RIBOSOMAL_S15"/>
    <property type="match status" value="1"/>
</dbReference>
<sequence>MSLPLPLKKKKEIIKKYGKSETDTGNCIVQISFFTFKINQISNHLKKNKKDFNSERSLRILVYKRKKLLKYLKKNNIKLFKTILKRIKTGKTGTVTV</sequence>
<comment type="function">
    <text evidence="3 5">One of the primary rRNA binding proteins, it binds directly to 16S rRNA where it helps nucleate assembly of the platform of the 30S subunit by binding and bridging several RNA helices of the 16S rRNA.</text>
</comment>
<dbReference type="SUPFAM" id="SSF47060">
    <property type="entry name" value="S15/NS1 RNA-binding domain"/>
    <property type="match status" value="1"/>
</dbReference>
<dbReference type="Proteomes" id="UP000008074">
    <property type="component" value="Chromosome"/>
</dbReference>
<keyword evidence="3 5" id="KW-0694">RNA-binding</keyword>
<protein>
    <recommendedName>
        <fullName evidence="3">Small ribosomal subunit protein uS15</fullName>
    </recommendedName>
</protein>
<comment type="subunit">
    <text evidence="3">Part of the 30S ribosomal subunit. Forms a bridge to the 50S subunit in the 70S ribosome, contacting the 23S rRNA.</text>
</comment>
<dbReference type="InterPro" id="IPR009068">
    <property type="entry name" value="uS15_NS1_RNA-bd_sf"/>
</dbReference>
<evidence type="ECO:0000313" key="7">
    <source>
        <dbReference type="Proteomes" id="UP000008074"/>
    </source>
</evidence>
<reference evidence="6 7" key="1">
    <citation type="journal article" date="2009" name="Proc. Natl. Acad. Sci. U.S.A.">
        <title>Convergent evolution of metabolic roles in bacterial co-symbionts of insects.</title>
        <authorList>
            <person name="McCutcheon J.P."/>
            <person name="McDonald B.R."/>
            <person name="Moran N.A."/>
        </authorList>
    </citation>
    <scope>NUCLEOTIDE SEQUENCE [LARGE SCALE GENOMIC DNA]</scope>
    <source>
        <strain evidence="6 7">SMDSEM</strain>
    </source>
</reference>
<dbReference type="InterPro" id="IPR005290">
    <property type="entry name" value="Ribosomal_uS15_bac-type"/>
</dbReference>
<dbReference type="SMART" id="SM01387">
    <property type="entry name" value="Ribosomal_S15"/>
    <property type="match status" value="1"/>
</dbReference>
<dbReference type="PANTHER" id="PTHR23321">
    <property type="entry name" value="RIBOSOMAL PROTEIN S15, BACTERIAL AND ORGANELLAR"/>
    <property type="match status" value="1"/>
</dbReference>
<organism evidence="6 7">
    <name type="scientific">Karelsulcia muelleri (strain SMDSEM)</name>
    <name type="common">Sulcia muelleri</name>
    <dbReference type="NCBI Taxonomy" id="595499"/>
    <lineage>
        <taxon>Bacteria</taxon>
        <taxon>Pseudomonadati</taxon>
        <taxon>Bacteroidota</taxon>
        <taxon>Flavobacteriia</taxon>
        <taxon>Flavobacteriales</taxon>
        <taxon>Candidatus Karelsulcia</taxon>
    </lineage>
</organism>
<evidence type="ECO:0000256" key="4">
    <source>
        <dbReference type="RuleBase" id="RU003919"/>
    </source>
</evidence>
<dbReference type="PANTHER" id="PTHR23321:SF26">
    <property type="entry name" value="SMALL RIBOSOMAL SUBUNIT PROTEIN US15M"/>
    <property type="match status" value="1"/>
</dbReference>
<keyword evidence="3 5" id="KW-0699">rRNA-binding</keyword>
<keyword evidence="2 3" id="KW-0687">Ribonucleoprotein</keyword>
<dbReference type="GO" id="GO:0022627">
    <property type="term" value="C:cytosolic small ribosomal subunit"/>
    <property type="evidence" value="ECO:0007669"/>
    <property type="project" value="TreeGrafter"/>
</dbReference>
<comment type="similarity">
    <text evidence="3 4">Belongs to the universal ribosomal protein uS15 family.</text>
</comment>
<proteinExistence type="inferred from homology"/>
<dbReference type="NCBIfam" id="TIGR00952">
    <property type="entry name" value="S15_bact"/>
    <property type="match status" value="1"/>
</dbReference>